<reference evidence="10 11" key="1">
    <citation type="submission" date="2022-05" db="EMBL/GenBank/DDBJ databases">
        <authorList>
            <consortium name="Genoscope - CEA"/>
            <person name="William W."/>
        </authorList>
    </citation>
    <scope>NUCLEOTIDE SEQUENCE [LARGE SCALE GENOMIC DNA]</scope>
</reference>
<comment type="subcellular location">
    <subcellularLocation>
        <location evidence="1">Membrane</location>
        <topology evidence="1">Multi-pass membrane protein</topology>
    </subcellularLocation>
</comment>
<evidence type="ECO:0000256" key="2">
    <source>
        <dbReference type="ARBA" id="ARBA00022692"/>
    </source>
</evidence>
<dbReference type="GO" id="GO:0016020">
    <property type="term" value="C:membrane"/>
    <property type="evidence" value="ECO:0007669"/>
    <property type="project" value="UniProtKB-SubCell"/>
</dbReference>
<evidence type="ECO:0000259" key="9">
    <source>
        <dbReference type="Pfam" id="PF21892"/>
    </source>
</evidence>
<dbReference type="Pfam" id="PF21892">
    <property type="entry name" value="TMEM145_N"/>
    <property type="match status" value="1"/>
</dbReference>
<keyword evidence="7" id="KW-0732">Signal</keyword>
<feature type="transmembrane region" description="Helical" evidence="6">
    <location>
        <begin position="395"/>
        <end position="414"/>
    </location>
</feature>
<evidence type="ECO:0008006" key="12">
    <source>
        <dbReference type="Google" id="ProtNLM"/>
    </source>
</evidence>
<sequence>MRQSTFPCILLFLMLCCTSGKYLSGNIKNGQSWVFVSEFSFVDDQGKLEYKVEYSVTGECCPSLAYYSHDSYKTVSTNNDMDCQSKLSRAQGIVKFQSTPTNDSSNISENYSSQCFHIIDKNLQKCSGILRVYSPDQWWFFALSHCNSSQGLDISYEFTFTNSDNWEEHLSGEEMHSVENLAVSFGSILVLFGIGLLFARRLLQLDKLHKAFKVFMASLSCEVIAQLLICIFYIPYVRGGIQIPYLTNAAELLHLTSQVTFILLLILLAHGWTMTKARISRDLAKFCSLLAFTYGCLFAYKQAFSDHLIAHFFLEGLADKGYQFLRIIAWVCFAFGLYLSFRNHSDKKIFYLYFGALCSVWFLFEPLSTLAFSFLLSGPSSMKIMRLFRSTWLDMLGFGGILRLMLPSMVDVVFPHRVPVNEVDTVQVQDWNNFQQTEHLNYHF</sequence>
<feature type="chain" id="PRO_5043695489" description="Intimal thickness related receptor IRP domain-containing protein" evidence="7">
    <location>
        <begin position="21"/>
        <end position="444"/>
    </location>
</feature>
<dbReference type="InterPro" id="IPR047831">
    <property type="entry name" value="GPR180/TMEM145"/>
</dbReference>
<keyword evidence="5" id="KW-0325">Glycoprotein</keyword>
<keyword evidence="3 6" id="KW-1133">Transmembrane helix</keyword>
<feature type="transmembrane region" description="Helical" evidence="6">
    <location>
        <begin position="211"/>
        <end position="235"/>
    </location>
</feature>
<evidence type="ECO:0000256" key="1">
    <source>
        <dbReference type="ARBA" id="ARBA00004141"/>
    </source>
</evidence>
<protein>
    <recommendedName>
        <fullName evidence="12">Intimal thickness related receptor IRP domain-containing protein</fullName>
    </recommendedName>
</protein>
<feature type="transmembrane region" description="Helical" evidence="6">
    <location>
        <begin position="324"/>
        <end position="341"/>
    </location>
</feature>
<dbReference type="InterPro" id="IPR019336">
    <property type="entry name" value="GPR180/TMEM145_TM"/>
</dbReference>
<evidence type="ECO:0000256" key="7">
    <source>
        <dbReference type="SAM" id="SignalP"/>
    </source>
</evidence>
<dbReference type="EMBL" id="CALNXJ010000023">
    <property type="protein sequence ID" value="CAH3128779.1"/>
    <property type="molecule type" value="Genomic_DNA"/>
</dbReference>
<dbReference type="GO" id="GO:0007186">
    <property type="term" value="P:G protein-coupled receptor signaling pathway"/>
    <property type="evidence" value="ECO:0007669"/>
    <property type="project" value="InterPro"/>
</dbReference>
<feature type="transmembrane region" description="Helical" evidence="6">
    <location>
        <begin position="286"/>
        <end position="304"/>
    </location>
</feature>
<dbReference type="Proteomes" id="UP001159428">
    <property type="component" value="Unassembled WGS sequence"/>
</dbReference>
<evidence type="ECO:0000256" key="4">
    <source>
        <dbReference type="ARBA" id="ARBA00023136"/>
    </source>
</evidence>
<evidence type="ECO:0000313" key="11">
    <source>
        <dbReference type="Proteomes" id="UP001159428"/>
    </source>
</evidence>
<evidence type="ECO:0000256" key="6">
    <source>
        <dbReference type="SAM" id="Phobius"/>
    </source>
</evidence>
<gene>
    <name evidence="10" type="ORF">PMEA_00013102</name>
</gene>
<keyword evidence="2 6" id="KW-0812">Transmembrane</keyword>
<feature type="transmembrane region" description="Helical" evidence="6">
    <location>
        <begin position="181"/>
        <end position="199"/>
    </location>
</feature>
<dbReference type="PANTHER" id="PTHR23252">
    <property type="entry name" value="INTIMAL THICKNESS RECEPTOR-RELATED"/>
    <property type="match status" value="1"/>
</dbReference>
<evidence type="ECO:0000256" key="3">
    <source>
        <dbReference type="ARBA" id="ARBA00022989"/>
    </source>
</evidence>
<accession>A0AAU9WWY0</accession>
<dbReference type="GO" id="GO:0019236">
    <property type="term" value="P:response to pheromone"/>
    <property type="evidence" value="ECO:0007669"/>
    <property type="project" value="InterPro"/>
</dbReference>
<comment type="caution">
    <text evidence="10">The sequence shown here is derived from an EMBL/GenBank/DDBJ whole genome shotgun (WGS) entry which is preliminary data.</text>
</comment>
<feature type="domain" description="GPR180-like N-terminal" evidence="9">
    <location>
        <begin position="24"/>
        <end position="156"/>
    </location>
</feature>
<keyword evidence="4 6" id="KW-0472">Membrane</keyword>
<feature type="transmembrane region" description="Helical" evidence="6">
    <location>
        <begin position="255"/>
        <end position="274"/>
    </location>
</feature>
<organism evidence="10 11">
    <name type="scientific">Pocillopora meandrina</name>
    <dbReference type="NCBI Taxonomy" id="46732"/>
    <lineage>
        <taxon>Eukaryota</taxon>
        <taxon>Metazoa</taxon>
        <taxon>Cnidaria</taxon>
        <taxon>Anthozoa</taxon>
        <taxon>Hexacorallia</taxon>
        <taxon>Scleractinia</taxon>
        <taxon>Astrocoeniina</taxon>
        <taxon>Pocilloporidae</taxon>
        <taxon>Pocillopora</taxon>
    </lineage>
</organism>
<feature type="domain" description="GPR180/TMEM145 transmembrane" evidence="8">
    <location>
        <begin position="189"/>
        <end position="369"/>
    </location>
</feature>
<feature type="transmembrane region" description="Helical" evidence="6">
    <location>
        <begin position="350"/>
        <end position="375"/>
    </location>
</feature>
<dbReference type="AlphaFoldDB" id="A0AAU9WWY0"/>
<name>A0AAU9WWY0_9CNID</name>
<proteinExistence type="predicted"/>
<feature type="signal peptide" evidence="7">
    <location>
        <begin position="1"/>
        <end position="20"/>
    </location>
</feature>
<evidence type="ECO:0000313" key="10">
    <source>
        <dbReference type="EMBL" id="CAH3128779.1"/>
    </source>
</evidence>
<evidence type="ECO:0000259" key="8">
    <source>
        <dbReference type="Pfam" id="PF10192"/>
    </source>
</evidence>
<dbReference type="Pfam" id="PF10192">
    <property type="entry name" value="GPR180-TMEM145_TM"/>
    <property type="match status" value="1"/>
</dbReference>
<dbReference type="PANTHER" id="PTHR23252:SF24">
    <property type="entry name" value="TRANSMEMBRANE PROTEIN 145"/>
    <property type="match status" value="1"/>
</dbReference>
<evidence type="ECO:0000256" key="5">
    <source>
        <dbReference type="ARBA" id="ARBA00023180"/>
    </source>
</evidence>
<keyword evidence="11" id="KW-1185">Reference proteome</keyword>
<dbReference type="InterPro" id="IPR053880">
    <property type="entry name" value="GPR180-like_N"/>
</dbReference>